<evidence type="ECO:0000313" key="19">
    <source>
        <dbReference type="Proteomes" id="UP000294752"/>
    </source>
</evidence>
<dbReference type="InterPro" id="IPR039426">
    <property type="entry name" value="TonB-dep_rcpt-like"/>
</dbReference>
<organism evidence="18 19">
    <name type="scientific">Sphingobacterium paludis</name>
    <dbReference type="NCBI Taxonomy" id="1476465"/>
    <lineage>
        <taxon>Bacteria</taxon>
        <taxon>Pseudomonadati</taxon>
        <taxon>Bacteroidota</taxon>
        <taxon>Sphingobacteriia</taxon>
        <taxon>Sphingobacteriales</taxon>
        <taxon>Sphingobacteriaceae</taxon>
        <taxon>Sphingobacterium</taxon>
    </lineage>
</organism>
<dbReference type="GO" id="GO:0038023">
    <property type="term" value="F:signaling receptor activity"/>
    <property type="evidence" value="ECO:0007669"/>
    <property type="project" value="InterPro"/>
</dbReference>
<dbReference type="InterPro" id="IPR010917">
    <property type="entry name" value="TonB_rcpt_CS"/>
</dbReference>
<evidence type="ECO:0000259" key="17">
    <source>
        <dbReference type="Pfam" id="PF07715"/>
    </source>
</evidence>
<comment type="subcellular location">
    <subcellularLocation>
        <location evidence="1 14">Cell outer membrane</location>
        <topology evidence="1 14">Multi-pass membrane protein</topology>
    </subcellularLocation>
</comment>
<dbReference type="InterPro" id="IPR013784">
    <property type="entry name" value="Carb-bd-like_fold"/>
</dbReference>
<dbReference type="GO" id="GO:0030246">
    <property type="term" value="F:carbohydrate binding"/>
    <property type="evidence" value="ECO:0007669"/>
    <property type="project" value="InterPro"/>
</dbReference>
<dbReference type="Gene3D" id="2.40.170.20">
    <property type="entry name" value="TonB-dependent receptor, beta-barrel domain"/>
    <property type="match status" value="1"/>
</dbReference>
<dbReference type="InterPro" id="IPR012910">
    <property type="entry name" value="Plug_dom"/>
</dbReference>
<dbReference type="InterPro" id="IPR037066">
    <property type="entry name" value="Plug_dom_sf"/>
</dbReference>
<evidence type="ECO:0000256" key="8">
    <source>
        <dbReference type="ARBA" id="ARBA00023004"/>
    </source>
</evidence>
<evidence type="ECO:0000256" key="11">
    <source>
        <dbReference type="ARBA" id="ARBA00023136"/>
    </source>
</evidence>
<dbReference type="SUPFAM" id="SSF49452">
    <property type="entry name" value="Starch-binding domain-like"/>
    <property type="match status" value="1"/>
</dbReference>
<feature type="domain" description="TonB-dependent receptor plug" evidence="17">
    <location>
        <begin position="126"/>
        <end position="226"/>
    </location>
</feature>
<dbReference type="Gene3D" id="2.60.40.1120">
    <property type="entry name" value="Carboxypeptidase-like, regulatory domain"/>
    <property type="match status" value="1"/>
</dbReference>
<dbReference type="PANTHER" id="PTHR32552:SF68">
    <property type="entry name" value="FERRICHROME OUTER MEMBRANE TRANSPORTER_PHAGE RECEPTOR"/>
    <property type="match status" value="1"/>
</dbReference>
<proteinExistence type="inferred from homology"/>
<evidence type="ECO:0000256" key="3">
    <source>
        <dbReference type="ARBA" id="ARBA00022448"/>
    </source>
</evidence>
<evidence type="ECO:0000256" key="6">
    <source>
        <dbReference type="ARBA" id="ARBA00022692"/>
    </source>
</evidence>
<evidence type="ECO:0000256" key="4">
    <source>
        <dbReference type="ARBA" id="ARBA00022452"/>
    </source>
</evidence>
<dbReference type="InterPro" id="IPR010105">
    <property type="entry name" value="TonB_sidphr_rcpt"/>
</dbReference>
<dbReference type="Pfam" id="PF00593">
    <property type="entry name" value="TonB_dep_Rec_b-barrel"/>
    <property type="match status" value="1"/>
</dbReference>
<accession>A0A4R7CWS2</accession>
<gene>
    <name evidence="18" type="ORF">B0I21_106160</name>
</gene>
<evidence type="ECO:0000256" key="12">
    <source>
        <dbReference type="ARBA" id="ARBA00023170"/>
    </source>
</evidence>
<dbReference type="GO" id="GO:0015891">
    <property type="term" value="P:siderophore transport"/>
    <property type="evidence" value="ECO:0007669"/>
    <property type="project" value="InterPro"/>
</dbReference>
<reference evidence="18 19" key="1">
    <citation type="submission" date="2019-03" db="EMBL/GenBank/DDBJ databases">
        <title>Genomic Encyclopedia of Type Strains, Phase III (KMG-III): the genomes of soil and plant-associated and newly described type strains.</title>
        <authorList>
            <person name="Whitman W."/>
        </authorList>
    </citation>
    <scope>NUCLEOTIDE SEQUENCE [LARGE SCALE GENOMIC DNA]</scope>
    <source>
        <strain evidence="18 19">CGMCC 1.12801</strain>
    </source>
</reference>
<evidence type="ECO:0000313" key="18">
    <source>
        <dbReference type="EMBL" id="TDS12302.1"/>
    </source>
</evidence>
<dbReference type="EMBL" id="SNZV01000006">
    <property type="protein sequence ID" value="TDS12302.1"/>
    <property type="molecule type" value="Genomic_DNA"/>
</dbReference>
<evidence type="ECO:0000256" key="2">
    <source>
        <dbReference type="ARBA" id="ARBA00009810"/>
    </source>
</evidence>
<dbReference type="Pfam" id="PF13715">
    <property type="entry name" value="CarbopepD_reg_2"/>
    <property type="match status" value="1"/>
</dbReference>
<evidence type="ECO:0000256" key="1">
    <source>
        <dbReference type="ARBA" id="ARBA00004571"/>
    </source>
</evidence>
<comment type="similarity">
    <text evidence="2 14 15">Belongs to the TonB-dependent receptor family.</text>
</comment>
<dbReference type="SUPFAM" id="SSF56935">
    <property type="entry name" value="Porins"/>
    <property type="match status" value="1"/>
</dbReference>
<dbReference type="GO" id="GO:0009279">
    <property type="term" value="C:cell outer membrane"/>
    <property type="evidence" value="ECO:0007669"/>
    <property type="project" value="UniProtKB-SubCell"/>
</dbReference>
<evidence type="ECO:0000256" key="15">
    <source>
        <dbReference type="RuleBase" id="RU003357"/>
    </source>
</evidence>
<keyword evidence="12 18" id="KW-0675">Receptor</keyword>
<keyword evidence="11 14" id="KW-0472">Membrane</keyword>
<keyword evidence="10 15" id="KW-0798">TonB box</keyword>
<keyword evidence="19" id="KW-1185">Reference proteome</keyword>
<dbReference type="PANTHER" id="PTHR32552">
    <property type="entry name" value="FERRICHROME IRON RECEPTOR-RELATED"/>
    <property type="match status" value="1"/>
</dbReference>
<evidence type="ECO:0000256" key="9">
    <source>
        <dbReference type="ARBA" id="ARBA00023065"/>
    </source>
</evidence>
<evidence type="ECO:0000256" key="13">
    <source>
        <dbReference type="ARBA" id="ARBA00023237"/>
    </source>
</evidence>
<protein>
    <submittedName>
        <fullName evidence="18">Iron complex outermembrane receptor protein</fullName>
    </submittedName>
</protein>
<keyword evidence="6 14" id="KW-0812">Transmembrane</keyword>
<dbReference type="Pfam" id="PF07715">
    <property type="entry name" value="Plug"/>
    <property type="match status" value="1"/>
</dbReference>
<dbReference type="Gene3D" id="2.170.130.10">
    <property type="entry name" value="TonB-dependent receptor, plug domain"/>
    <property type="match status" value="1"/>
</dbReference>
<dbReference type="InterPro" id="IPR000531">
    <property type="entry name" value="Beta-barrel_TonB"/>
</dbReference>
<name>A0A4R7CWS2_9SPHI</name>
<evidence type="ECO:0000256" key="14">
    <source>
        <dbReference type="PROSITE-ProRule" id="PRU01360"/>
    </source>
</evidence>
<dbReference type="AlphaFoldDB" id="A0A4R7CWS2"/>
<dbReference type="PROSITE" id="PS52016">
    <property type="entry name" value="TONB_DEPENDENT_REC_3"/>
    <property type="match status" value="1"/>
</dbReference>
<dbReference type="Proteomes" id="UP000294752">
    <property type="component" value="Unassembled WGS sequence"/>
</dbReference>
<evidence type="ECO:0000256" key="7">
    <source>
        <dbReference type="ARBA" id="ARBA00022729"/>
    </source>
</evidence>
<keyword evidence="9" id="KW-0406">Ion transport</keyword>
<keyword evidence="5" id="KW-0410">Iron transport</keyword>
<keyword evidence="7" id="KW-0732">Signal</keyword>
<dbReference type="InterPro" id="IPR036942">
    <property type="entry name" value="Beta-barrel_TonB_sf"/>
</dbReference>
<keyword evidence="8" id="KW-0408">Iron</keyword>
<keyword evidence="3 14" id="KW-0813">Transport</keyword>
<dbReference type="PROSITE" id="PS01156">
    <property type="entry name" value="TONB_DEPENDENT_REC_2"/>
    <property type="match status" value="1"/>
</dbReference>
<feature type="domain" description="TonB-dependent receptor-like beta-barrel" evidence="16">
    <location>
        <begin position="310"/>
        <end position="749"/>
    </location>
</feature>
<keyword evidence="13 14" id="KW-0998">Cell outer membrane</keyword>
<evidence type="ECO:0000259" key="16">
    <source>
        <dbReference type="Pfam" id="PF00593"/>
    </source>
</evidence>
<dbReference type="GO" id="GO:0015344">
    <property type="term" value="F:siderophore uptake transmembrane transporter activity"/>
    <property type="evidence" value="ECO:0007669"/>
    <property type="project" value="TreeGrafter"/>
</dbReference>
<sequence length="788" mass="87652">MLLIPALGVALSSYAQTGAISGVVRTSDNEIASDLTIVLNDSLRTKANSAGEYGFRNLKPGIYALSTTHIGLQTKRDTIHLHDAEKRRFDLLLSVDKHMLQEVVVEGQASLVETITSPTLRVQTPLIELPQSVQIVNADLMARQQIFNMADGLMRNVSGVSRLSHWNDMYVNLNMRGSKIQAFRNGMNAVSSFWSPLSEDMSVVERVEIVKGPAGFMMSSGDPAGIYNVVTKKPTGVERGEVTFSMGSFSSYRSTVDLDGKLSKDKRLLYRLNIAGDTKGSFRPFEENKRLVIAPVLSYQLDNKTKATLEYTYQRAQMTDVGSGYVFSPVGYKALPRETTFSSPGLEPIKVNDQNIFLTLERNLNEQWKLTAQGAYFSYDQIGANSWPKDVLANGDVVRQTGIWDATSTMALGQVFVNGNLQTGAVKHRILGGLDFGRKDYYADWSQSFVLDSLNGGEFNPRDPQYGLDFPYTPFNRSTPLKIRAAAGGGIIQTHYSSAYLQDELGFFDNQLRLTLAARYTAMSQASWGGDPIESKKITPRVGLSYSIDRNTSAYALYDQSFIPQNGVLYTGEAVKPLTGDIMELGLKRAWFNNRLSTTVSAYQILKNNEVTAYGPRPNENIEIGQKRVRGIEVDIMGRIAPGFDVVANYAFTDAEITKVNAEVEGFYAGQRLSGADRHIANVWLDYHLQAGALSGLSFRAGMTTNVDRTTAFYSDDHPEWNLPDYLRFDAGLGYHKDNFTVIFNVQNLADSYLLAGGSYYDDYFSTPVYSWQAELPRNFRLTFGYKF</sequence>
<evidence type="ECO:0000256" key="5">
    <source>
        <dbReference type="ARBA" id="ARBA00022496"/>
    </source>
</evidence>
<dbReference type="NCBIfam" id="TIGR01783">
    <property type="entry name" value="TonB-siderophor"/>
    <property type="match status" value="1"/>
</dbReference>
<keyword evidence="4 14" id="KW-1134">Transmembrane beta strand</keyword>
<evidence type="ECO:0000256" key="10">
    <source>
        <dbReference type="ARBA" id="ARBA00023077"/>
    </source>
</evidence>
<comment type="caution">
    <text evidence="18">The sequence shown here is derived from an EMBL/GenBank/DDBJ whole genome shotgun (WGS) entry which is preliminary data.</text>
</comment>
<dbReference type="CDD" id="cd01347">
    <property type="entry name" value="ligand_gated_channel"/>
    <property type="match status" value="1"/>
</dbReference>